<dbReference type="EMBL" id="BAABJO010000014">
    <property type="protein sequence ID" value="GAA5125568.1"/>
    <property type="molecule type" value="Genomic_DNA"/>
</dbReference>
<dbReference type="Pfam" id="PF03069">
    <property type="entry name" value="FmdA_AmdA"/>
    <property type="match status" value="1"/>
</dbReference>
<dbReference type="InterPro" id="IPR004304">
    <property type="entry name" value="FmdA_AmdA"/>
</dbReference>
<proteinExistence type="predicted"/>
<gene>
    <name evidence="1" type="ORF">GCM10023320_40150</name>
</gene>
<dbReference type="Proteomes" id="UP001500804">
    <property type="component" value="Unassembled WGS sequence"/>
</dbReference>
<dbReference type="Gene3D" id="2.40.10.120">
    <property type="match status" value="1"/>
</dbReference>
<dbReference type="PANTHER" id="PTHR31891:SF1">
    <property type="entry name" value="FORMAMIDASE C869.04-RELATED"/>
    <property type="match status" value="1"/>
</dbReference>
<protein>
    <submittedName>
        <fullName evidence="1">Acetamidase/formamidase family protein</fullName>
    </submittedName>
</protein>
<dbReference type="SUPFAM" id="SSF141130">
    <property type="entry name" value="Acetamidase/Formamidase-like"/>
    <property type="match status" value="1"/>
</dbReference>
<sequence>MQLFSAAAAVTAFGPVFEPVGAVTAGESFVLETVDCYDGQFTSADVLRPDIDMARFNRATGPVHVDGVAAGDWVLVRIEGIDVHGPGVMAVAPGLGVLGAQVTRPSTRLLPVTDGRVWLTERVAIPLRPMVGILGVATAAETVPSSVPGPHGGNLDTRLLRPGAALALRANRPGLGLAAGDLHAVMGDGELGGTGVEIGGRVQLSVGPFPDPGGNWPLLFADGGLHVLASATDIGEAVRAGFAEAVRLVREWHELTWPDAYRLASLVADLQISQLVNPRVTVRVRLPGEWCPGEWVELLTPGMSARPRQA</sequence>
<dbReference type="PANTHER" id="PTHR31891">
    <property type="entry name" value="FORMAMIDASE C869.04-RELATED"/>
    <property type="match status" value="1"/>
</dbReference>
<organism evidence="1 2">
    <name type="scientific">Pseudonocardia adelaidensis</name>
    <dbReference type="NCBI Taxonomy" id="648754"/>
    <lineage>
        <taxon>Bacteria</taxon>
        <taxon>Bacillati</taxon>
        <taxon>Actinomycetota</taxon>
        <taxon>Actinomycetes</taxon>
        <taxon>Pseudonocardiales</taxon>
        <taxon>Pseudonocardiaceae</taxon>
        <taxon>Pseudonocardia</taxon>
    </lineage>
</organism>
<evidence type="ECO:0000313" key="1">
    <source>
        <dbReference type="EMBL" id="GAA5125568.1"/>
    </source>
</evidence>
<dbReference type="Gene3D" id="2.60.120.580">
    <property type="entry name" value="Acetamidase/Formamidase-like domains"/>
    <property type="match status" value="1"/>
</dbReference>
<dbReference type="RefSeq" id="WP_345606728.1">
    <property type="nucleotide sequence ID" value="NZ_BAABJO010000014.1"/>
</dbReference>
<reference evidence="2" key="1">
    <citation type="journal article" date="2019" name="Int. J. Syst. Evol. Microbiol.">
        <title>The Global Catalogue of Microorganisms (GCM) 10K type strain sequencing project: providing services to taxonomists for standard genome sequencing and annotation.</title>
        <authorList>
            <consortium name="The Broad Institute Genomics Platform"/>
            <consortium name="The Broad Institute Genome Sequencing Center for Infectious Disease"/>
            <person name="Wu L."/>
            <person name="Ma J."/>
        </authorList>
    </citation>
    <scope>NUCLEOTIDE SEQUENCE [LARGE SCALE GENOMIC DNA]</scope>
    <source>
        <strain evidence="2">JCM 18302</strain>
    </source>
</reference>
<dbReference type="Gene3D" id="3.10.28.20">
    <property type="entry name" value="Acetamidase/Formamidase-like domains"/>
    <property type="match status" value="1"/>
</dbReference>
<name>A0ABP9NMS5_9PSEU</name>
<keyword evidence="2" id="KW-1185">Reference proteome</keyword>
<comment type="caution">
    <text evidence="1">The sequence shown here is derived from an EMBL/GenBank/DDBJ whole genome shotgun (WGS) entry which is preliminary data.</text>
</comment>
<evidence type="ECO:0000313" key="2">
    <source>
        <dbReference type="Proteomes" id="UP001500804"/>
    </source>
</evidence>
<accession>A0ABP9NMS5</accession>